<evidence type="ECO:0000256" key="1">
    <source>
        <dbReference type="SAM" id="Coils"/>
    </source>
</evidence>
<accession>A0ABN9X354</accession>
<feature type="domain" description="STAG" evidence="3">
    <location>
        <begin position="152"/>
        <end position="257"/>
    </location>
</feature>
<feature type="region of interest" description="Disordered" evidence="2">
    <location>
        <begin position="444"/>
        <end position="472"/>
    </location>
</feature>
<keyword evidence="7" id="KW-1185">Reference proteome</keyword>
<gene>
    <name evidence="6" type="ORF">PCOR1329_LOCUS72997</name>
</gene>
<dbReference type="Gene3D" id="1.25.10.10">
    <property type="entry name" value="Leucine-rich Repeat Variant"/>
    <property type="match status" value="1"/>
</dbReference>
<evidence type="ECO:0000259" key="4">
    <source>
        <dbReference type="Pfam" id="PF21581"/>
    </source>
</evidence>
<dbReference type="InterPro" id="IPR016024">
    <property type="entry name" value="ARM-type_fold"/>
</dbReference>
<dbReference type="SUPFAM" id="SSF48371">
    <property type="entry name" value="ARM repeat"/>
    <property type="match status" value="1"/>
</dbReference>
<feature type="coiled-coil region" evidence="1">
    <location>
        <begin position="252"/>
        <end position="279"/>
    </location>
</feature>
<dbReference type="InterPro" id="IPR056396">
    <property type="entry name" value="HEAT_SCC3-SA"/>
</dbReference>
<dbReference type="Pfam" id="PF08514">
    <property type="entry name" value="STAG"/>
    <property type="match status" value="1"/>
</dbReference>
<feature type="compositionally biased region" description="Gly residues" evidence="2">
    <location>
        <begin position="450"/>
        <end position="467"/>
    </location>
</feature>
<dbReference type="InterPro" id="IPR020839">
    <property type="entry name" value="SCD"/>
</dbReference>
<dbReference type="InterPro" id="IPR011989">
    <property type="entry name" value="ARM-like"/>
</dbReference>
<dbReference type="Proteomes" id="UP001189429">
    <property type="component" value="Unassembled WGS sequence"/>
</dbReference>
<protein>
    <recommendedName>
        <fullName evidence="8">Sister chromatid cohesion protein</fullName>
    </recommendedName>
</protein>
<proteinExistence type="predicted"/>
<comment type="caution">
    <text evidence="6">The sequence shown here is derived from an EMBL/GenBank/DDBJ whole genome shotgun (WGS) entry which is preliminary data.</text>
</comment>
<dbReference type="PANTHER" id="PTHR11199:SF0">
    <property type="entry name" value="LD34181P-RELATED"/>
    <property type="match status" value="1"/>
</dbReference>
<feature type="region of interest" description="Disordered" evidence="2">
    <location>
        <begin position="1"/>
        <end position="50"/>
    </location>
</feature>
<sequence>MLQSSKREPERKTERKAEDLEQPLVAKSEVPSSPWLGPAGAPEPLAAGDPKQAVAARAGAAAPGAAPALLSSRIVAAIQGTWAGAVREHAQEWSELCQRDLRKALLEVLEVVLELAGLPGSLQDADVDGDPQAFLQRLPEWVRIEGLDLQVWPLMPTAKHGKRSLMNFERFWTFAINAQAASTLLEGRVVATLSHWLLAMPRAVIRSLRHVSTAAALAIAEGLGHQHQALNRQHDTFKRQLESSGASNHRQKEQLQKNLQKASAQVEEMYRARTQLLEAIVPNRSRDVSEIIRLHTLCEVEKLMKQDPEMYLSNKWTARVFLMIHDPAVEVRLKAIQVIQSWYTGIQKSEEVRKHLNNFAQRGLSHLVERIADVDPRVAAAALRCLREPVLAESLEDEEFDRIVNLVVGSQDDSVREEAALFINSHVFQDPGICGHVLERRKAGRPKAGADGGGAEDGGEVGEGGESNRGPDAVRELYNSETSISMLVEYLENYVGDHLRISERVVAAFWSRAPALCHWGTMVNLCLVGESQCGASMDPVSPRQRLALLYIMEAAVRRAWEDFQQSERASQKEVAAAKLNDACAKIIPELPRLLEVCRPDAQHTLLFSHTCKILLDYAVDNTENRIIVNTRALCEGLRRAIESQAPQDTVKYCVDGLLALARCFEDARIAFLDLAKATHHECNNEIQNHDGSRTEKLRLVLGRLVVMGNRGIDMTFGSARGCRTARPPRSPPRLPRPPSLPSPCFFFRSRTYGRFVSCRPAATSPRAV</sequence>
<feature type="compositionally biased region" description="Low complexity" evidence="2">
    <location>
        <begin position="37"/>
        <end position="50"/>
    </location>
</feature>
<name>A0ABN9X354_9DINO</name>
<dbReference type="Pfam" id="PF21581">
    <property type="entry name" value="SCD"/>
    <property type="match status" value="1"/>
</dbReference>
<dbReference type="InterPro" id="IPR039662">
    <property type="entry name" value="Cohesin_Scc3/SA"/>
</dbReference>
<evidence type="ECO:0000313" key="6">
    <source>
        <dbReference type="EMBL" id="CAK0893741.1"/>
    </source>
</evidence>
<evidence type="ECO:0000256" key="2">
    <source>
        <dbReference type="SAM" id="MobiDB-lite"/>
    </source>
</evidence>
<feature type="domain" description="Cohesin subunit SCC3/SA HEAT-repeats" evidence="5">
    <location>
        <begin position="505"/>
        <end position="661"/>
    </location>
</feature>
<dbReference type="InterPro" id="IPR013721">
    <property type="entry name" value="STAG"/>
</dbReference>
<feature type="domain" description="SCD" evidence="4">
    <location>
        <begin position="286"/>
        <end position="362"/>
    </location>
</feature>
<evidence type="ECO:0008006" key="8">
    <source>
        <dbReference type="Google" id="ProtNLM"/>
    </source>
</evidence>
<dbReference type="Pfam" id="PF24571">
    <property type="entry name" value="HEAT_SCC3-SA"/>
    <property type="match status" value="1"/>
</dbReference>
<dbReference type="EMBL" id="CAUYUJ010019799">
    <property type="protein sequence ID" value="CAK0893741.1"/>
    <property type="molecule type" value="Genomic_DNA"/>
</dbReference>
<keyword evidence="1" id="KW-0175">Coiled coil</keyword>
<dbReference type="PANTHER" id="PTHR11199">
    <property type="entry name" value="STROMAL ANTIGEN"/>
    <property type="match status" value="1"/>
</dbReference>
<evidence type="ECO:0000259" key="5">
    <source>
        <dbReference type="Pfam" id="PF24571"/>
    </source>
</evidence>
<evidence type="ECO:0000259" key="3">
    <source>
        <dbReference type="Pfam" id="PF08514"/>
    </source>
</evidence>
<feature type="compositionally biased region" description="Basic and acidic residues" evidence="2">
    <location>
        <begin position="1"/>
        <end position="19"/>
    </location>
</feature>
<evidence type="ECO:0000313" key="7">
    <source>
        <dbReference type="Proteomes" id="UP001189429"/>
    </source>
</evidence>
<organism evidence="6 7">
    <name type="scientific">Prorocentrum cordatum</name>
    <dbReference type="NCBI Taxonomy" id="2364126"/>
    <lineage>
        <taxon>Eukaryota</taxon>
        <taxon>Sar</taxon>
        <taxon>Alveolata</taxon>
        <taxon>Dinophyceae</taxon>
        <taxon>Prorocentrales</taxon>
        <taxon>Prorocentraceae</taxon>
        <taxon>Prorocentrum</taxon>
    </lineage>
</organism>
<reference evidence="6" key="1">
    <citation type="submission" date="2023-10" db="EMBL/GenBank/DDBJ databases">
        <authorList>
            <person name="Chen Y."/>
            <person name="Shah S."/>
            <person name="Dougan E. K."/>
            <person name="Thang M."/>
            <person name="Chan C."/>
        </authorList>
    </citation>
    <scope>NUCLEOTIDE SEQUENCE [LARGE SCALE GENOMIC DNA]</scope>
</reference>